<evidence type="ECO:0000259" key="1">
    <source>
        <dbReference type="PROSITE" id="PS50181"/>
    </source>
</evidence>
<evidence type="ECO:0000313" key="2">
    <source>
        <dbReference type="EMBL" id="GMS99672.1"/>
    </source>
</evidence>
<feature type="non-terminal residue" evidence="2">
    <location>
        <position position="1"/>
    </location>
</feature>
<feature type="non-terminal residue" evidence="2">
    <location>
        <position position="77"/>
    </location>
</feature>
<proteinExistence type="predicted"/>
<dbReference type="SUPFAM" id="SSF81383">
    <property type="entry name" value="F-box domain"/>
    <property type="match status" value="1"/>
</dbReference>
<name>A0AAV5TZA5_9BILA</name>
<dbReference type="InterPro" id="IPR036047">
    <property type="entry name" value="F-box-like_dom_sf"/>
</dbReference>
<reference evidence="2" key="1">
    <citation type="submission" date="2023-10" db="EMBL/GenBank/DDBJ databases">
        <title>Genome assembly of Pristionchus species.</title>
        <authorList>
            <person name="Yoshida K."/>
            <person name="Sommer R.J."/>
        </authorList>
    </citation>
    <scope>NUCLEOTIDE SEQUENCE</scope>
    <source>
        <strain evidence="2">RS0144</strain>
    </source>
</reference>
<dbReference type="PROSITE" id="PS50181">
    <property type="entry name" value="FBOX"/>
    <property type="match status" value="1"/>
</dbReference>
<evidence type="ECO:0000313" key="3">
    <source>
        <dbReference type="Proteomes" id="UP001432027"/>
    </source>
</evidence>
<sequence length="77" mass="9069">SFYFPLSTRMTFKNERIISDKDYLSSLPNDCIYSIFCFLNHDDLDMLSLVSQRMRSCGVHGRPKARKRSANTLKIYR</sequence>
<keyword evidence="3" id="KW-1185">Reference proteome</keyword>
<accession>A0AAV5TZA5</accession>
<comment type="caution">
    <text evidence="2">The sequence shown here is derived from an EMBL/GenBank/DDBJ whole genome shotgun (WGS) entry which is preliminary data.</text>
</comment>
<dbReference type="AlphaFoldDB" id="A0AAV5TZA5"/>
<dbReference type="InterPro" id="IPR001810">
    <property type="entry name" value="F-box_dom"/>
</dbReference>
<feature type="domain" description="F-box" evidence="1">
    <location>
        <begin position="21"/>
        <end position="56"/>
    </location>
</feature>
<dbReference type="Pfam" id="PF00646">
    <property type="entry name" value="F-box"/>
    <property type="match status" value="1"/>
</dbReference>
<protein>
    <recommendedName>
        <fullName evidence="1">F-box domain-containing protein</fullName>
    </recommendedName>
</protein>
<dbReference type="CDD" id="cd09917">
    <property type="entry name" value="F-box_SF"/>
    <property type="match status" value="1"/>
</dbReference>
<organism evidence="2 3">
    <name type="scientific">Pristionchus entomophagus</name>
    <dbReference type="NCBI Taxonomy" id="358040"/>
    <lineage>
        <taxon>Eukaryota</taxon>
        <taxon>Metazoa</taxon>
        <taxon>Ecdysozoa</taxon>
        <taxon>Nematoda</taxon>
        <taxon>Chromadorea</taxon>
        <taxon>Rhabditida</taxon>
        <taxon>Rhabditina</taxon>
        <taxon>Diplogasteromorpha</taxon>
        <taxon>Diplogasteroidea</taxon>
        <taxon>Neodiplogasteridae</taxon>
        <taxon>Pristionchus</taxon>
    </lineage>
</organism>
<dbReference type="Gene3D" id="1.20.1280.50">
    <property type="match status" value="1"/>
</dbReference>
<dbReference type="EMBL" id="BTSX01000005">
    <property type="protein sequence ID" value="GMS99672.1"/>
    <property type="molecule type" value="Genomic_DNA"/>
</dbReference>
<dbReference type="Proteomes" id="UP001432027">
    <property type="component" value="Unassembled WGS sequence"/>
</dbReference>
<gene>
    <name evidence="2" type="ORF">PENTCL1PPCAC_21847</name>
</gene>